<reference evidence="9 10" key="1">
    <citation type="submission" date="2018-03" db="EMBL/GenBank/DDBJ databases">
        <title>Genomic Encyclopedia of Archaeal and Bacterial Type Strains, Phase II (KMG-II): from individual species to whole genera.</title>
        <authorList>
            <person name="Goeker M."/>
        </authorList>
    </citation>
    <scope>NUCLEOTIDE SEQUENCE [LARGE SCALE GENOMIC DNA]</scope>
    <source>
        <strain evidence="9 10">DSM 45211</strain>
    </source>
</reference>
<feature type="transmembrane region" description="Helical" evidence="7">
    <location>
        <begin position="180"/>
        <end position="199"/>
    </location>
</feature>
<evidence type="ECO:0000256" key="4">
    <source>
        <dbReference type="ARBA" id="ARBA00022692"/>
    </source>
</evidence>
<evidence type="ECO:0000313" key="9">
    <source>
        <dbReference type="EMBL" id="PSL03575.1"/>
    </source>
</evidence>
<proteinExistence type="inferred from homology"/>
<keyword evidence="6 7" id="KW-0472">Membrane</keyword>
<dbReference type="InterPro" id="IPR032818">
    <property type="entry name" value="DedA-like"/>
</dbReference>
<dbReference type="InterPro" id="IPR032816">
    <property type="entry name" value="VTT_dom"/>
</dbReference>
<keyword evidence="10" id="KW-1185">Reference proteome</keyword>
<evidence type="ECO:0000256" key="5">
    <source>
        <dbReference type="ARBA" id="ARBA00022989"/>
    </source>
</evidence>
<sequence>MGTKGSEGMDEAIIDLARDIMGSPWVYTVLFAIAAIDAFFPAVPSESLVITAGVFAASGEPTLLFVIIAGALGAFLGDHISYTIGRTAGTRFRHRFEGGKRAGATFGWAERMLRQRGGLIIVVARYIPGGRTAVTLTAGTVEYPLRKFSLFDAIAAASWATYSGMIGYLGGKAFEENPLLGLAVGLGVALSITAIVELVRHQLAKRRARAATTPDDHPQELV</sequence>
<feature type="domain" description="VTT" evidence="8">
    <location>
        <begin position="43"/>
        <end position="168"/>
    </location>
</feature>
<evidence type="ECO:0000256" key="6">
    <source>
        <dbReference type="ARBA" id="ARBA00023136"/>
    </source>
</evidence>
<dbReference type="Pfam" id="PF09335">
    <property type="entry name" value="VTT_dom"/>
    <property type="match status" value="1"/>
</dbReference>
<evidence type="ECO:0000256" key="7">
    <source>
        <dbReference type="RuleBase" id="RU367016"/>
    </source>
</evidence>
<evidence type="ECO:0000256" key="2">
    <source>
        <dbReference type="ARBA" id="ARBA00010792"/>
    </source>
</evidence>
<accession>A0A2P8E280</accession>
<gene>
    <name evidence="9" type="ORF">CLV30_10756</name>
</gene>
<dbReference type="PANTHER" id="PTHR30353:SF0">
    <property type="entry name" value="TRANSMEMBRANE PROTEIN"/>
    <property type="match status" value="1"/>
</dbReference>
<feature type="transmembrane region" description="Helical" evidence="7">
    <location>
        <begin position="63"/>
        <end position="85"/>
    </location>
</feature>
<evidence type="ECO:0000259" key="8">
    <source>
        <dbReference type="Pfam" id="PF09335"/>
    </source>
</evidence>
<evidence type="ECO:0000256" key="1">
    <source>
        <dbReference type="ARBA" id="ARBA00004651"/>
    </source>
</evidence>
<dbReference type="Proteomes" id="UP000243528">
    <property type="component" value="Unassembled WGS sequence"/>
</dbReference>
<feature type="transmembrane region" description="Helical" evidence="7">
    <location>
        <begin position="25"/>
        <end position="43"/>
    </location>
</feature>
<keyword evidence="3 7" id="KW-1003">Cell membrane</keyword>
<comment type="caution">
    <text evidence="9">The sequence shown here is derived from an EMBL/GenBank/DDBJ whole genome shotgun (WGS) entry which is preliminary data.</text>
</comment>
<protein>
    <submittedName>
        <fullName evidence="9">Membrane protein DedA with SNARE-associated domain</fullName>
    </submittedName>
</protein>
<comment type="similarity">
    <text evidence="2 7">Belongs to the DedA family.</text>
</comment>
<dbReference type="PANTHER" id="PTHR30353">
    <property type="entry name" value="INNER MEMBRANE PROTEIN DEDA-RELATED"/>
    <property type="match status" value="1"/>
</dbReference>
<keyword evidence="5 7" id="KW-1133">Transmembrane helix</keyword>
<keyword evidence="4 7" id="KW-0812">Transmembrane</keyword>
<dbReference type="GO" id="GO:0005886">
    <property type="term" value="C:plasma membrane"/>
    <property type="evidence" value="ECO:0007669"/>
    <property type="project" value="UniProtKB-SubCell"/>
</dbReference>
<comment type="subcellular location">
    <subcellularLocation>
        <location evidence="1 7">Cell membrane</location>
        <topology evidence="1 7">Multi-pass membrane protein</topology>
    </subcellularLocation>
</comment>
<feature type="transmembrane region" description="Helical" evidence="7">
    <location>
        <begin position="150"/>
        <end position="168"/>
    </location>
</feature>
<organism evidence="9 10">
    <name type="scientific">Haloactinopolyspora alba</name>
    <dbReference type="NCBI Taxonomy" id="648780"/>
    <lineage>
        <taxon>Bacteria</taxon>
        <taxon>Bacillati</taxon>
        <taxon>Actinomycetota</taxon>
        <taxon>Actinomycetes</taxon>
        <taxon>Jiangellales</taxon>
        <taxon>Jiangellaceae</taxon>
        <taxon>Haloactinopolyspora</taxon>
    </lineage>
</organism>
<dbReference type="AlphaFoldDB" id="A0A2P8E280"/>
<evidence type="ECO:0000313" key="10">
    <source>
        <dbReference type="Proteomes" id="UP000243528"/>
    </source>
</evidence>
<name>A0A2P8E280_9ACTN</name>
<evidence type="ECO:0000256" key="3">
    <source>
        <dbReference type="ARBA" id="ARBA00022475"/>
    </source>
</evidence>
<dbReference type="EMBL" id="PYGE01000007">
    <property type="protein sequence ID" value="PSL03575.1"/>
    <property type="molecule type" value="Genomic_DNA"/>
</dbReference>